<keyword evidence="15" id="KW-0234">DNA repair</keyword>
<dbReference type="Gene3D" id="3.40.50.300">
    <property type="entry name" value="P-loop containing nucleotide triphosphate hydrolases"/>
    <property type="match status" value="2"/>
</dbReference>
<sequence>MVKKGKGKAETPPVDPPKTKDAGTKGKKGVKAGQAPPAEVLPPPAPPKPTVKQLIGGSSWTGKLPVNLLSEYCQKQKWDRPEYDTRKTPDGFSVWVTLSAKDTKTQQTVRLDPFKIPASHKHLLLRETAIEAKHAAATYALFRVCSMQNKHTVLPPDHKALWKDFQSLKQQDVKDGKAWMYDADPFKTILERQEAKAAAEKKRRELEETKAKAKEMPGAAGLVLMNKAGDGSGRSNMMRGWTEAPKVEMGRQTRVQLEALLRNGVSWNPHGVSMSPAQKDAVVAELSKLGFRRSHVLEAVEYCKDREETLEWLLIHVPEDDVPRWALPESYAAGVTIGATDLRREGAIKRLAQTGYSIELCTHALDKCKGDEDKAAAMLQDILLSSTTAVAAAATTAADDQVDDFLDMGSPEEQWDDEVGSLESIHGENFVREGASMVRIRLENVTNGQQGSVETFLQIRKAPSYPRHLILAIVAPLPSYIKLSIVRQALGYIEESLRDEPMKMFLVMDWIQNNINSIIENPGKLVDISAVSSAAAETEPRSILGHKRRRPAPGKAIKWVADPRSKEDWLRRQNSPAQKEMLSKRQRLPAWGVREDIIQVVEDNNVTIISGETGSGKSTQSMQFILDDLYSRGHGGCANIIVTQPRRISALGLADRVADERCSRVGEEVGYIIRGESRRSKDTRITFVTTGVLLRRLQTSGGRVEDVVASLADVSHVVIDEVHERSLDTDFLLNLLREVLKANKHMLKLILMSATLDAATFKHYFASEGLSVGTVEIAGRTFPVEEFYLDDVIRMTGFNSEKTGSEFITDEDMGKIIQKLGSRLNYNLLLEAVKAIDFELGYEKKTGGILIFLPGVGEINQACRYLRSISSLHVLPLHASLETREQKKVFASAPSGKRKVVVATNVAETSITIDDIVAVIDSGKVKETSFDPQNNMRKLEETWASRAACKQRRGRAGRVQEGRCYKLFTEKLEQQMAERPEPEIRRVPLEQLCLSVRAMGIRDVGWFLGRSPTAPAAPAIEGAMKLLRRMGALDGEELTAMGQQLAMLPADLRCGKLMVFGAIFGCLDDCVSMAAILSTKSPFISPQERREEAKAARMAFCDGHGDLLTDLQAFRHWSSMMDDYIPQRQVRSFCDENFMSFQTLSDIANTRTQYYSALAEMGIVAPSEAARETHASGPRNTQLLRALVAAAFTPQIARIQYPDKKFASSMSGAVELDPEARLIKFFNQDNGRVFVHPGSTLFGSQGFTGNATYMSYFSIISTSKVFIRDLTPFNAYTLLLFSGPIELDTLGRGLLVDGWLKLRGWARIGVLVARLRGMVDDLIAKKVENPGLDVEGDEALGGEDDVTGTRRVYDVVGGSHQQLHTSNHKQHQNIVHAMAHATDAEAEEALTAEELAHAAEPSARNAFAELMAPKPKHRPAPAPSHQAAGRSAYAGRMGLGEYLPSPETFPSSVVLYYDDDFVAIRDKFPKATIHTLLLPRSRAHNLQHPFDALDGDPVFLAAVRAGAARLKRLVAAELQRTLGRWSAAEAARQAVLDGAAGPLGEDGALPPGRDWEAEVVCGVHAVPSMSHLHVHVLSRDMHSPAMRHRKHYNSFVTPFLVDLADFPLSAEDPRRDTRTHGYLRRDLKCWRCGKNFGNQFQRLKEHLEEEFDAWKKQ</sequence>
<dbReference type="PROSITE" id="PS51194">
    <property type="entry name" value="HELICASE_CTER"/>
    <property type="match status" value="1"/>
</dbReference>
<dbReference type="Pfam" id="PF04408">
    <property type="entry name" value="WHD_HA2"/>
    <property type="match status" value="1"/>
</dbReference>
<evidence type="ECO:0000256" key="18">
    <source>
        <dbReference type="ARBA" id="ARBA00044639"/>
    </source>
</evidence>
<organism evidence="28 29">
    <name type="scientific">Stachybotrys chlorohalonatus (strain IBT 40285)</name>
    <dbReference type="NCBI Taxonomy" id="1283841"/>
    <lineage>
        <taxon>Eukaryota</taxon>
        <taxon>Fungi</taxon>
        <taxon>Dikarya</taxon>
        <taxon>Ascomycota</taxon>
        <taxon>Pezizomycotina</taxon>
        <taxon>Sordariomycetes</taxon>
        <taxon>Hypocreomycetidae</taxon>
        <taxon>Hypocreales</taxon>
        <taxon>Stachybotryaceae</taxon>
        <taxon>Stachybotrys</taxon>
    </lineage>
</organism>
<dbReference type="InterPro" id="IPR036265">
    <property type="entry name" value="HIT-like_sf"/>
</dbReference>
<dbReference type="Proteomes" id="UP000028524">
    <property type="component" value="Unassembled WGS sequence"/>
</dbReference>
<evidence type="ECO:0000256" key="5">
    <source>
        <dbReference type="ARBA" id="ARBA00012552"/>
    </source>
</evidence>
<evidence type="ECO:0000256" key="8">
    <source>
        <dbReference type="ARBA" id="ARBA00022741"/>
    </source>
</evidence>
<dbReference type="InterPro" id="IPR056328">
    <property type="entry name" value="DSRM_DHX29"/>
</dbReference>
<name>A0A084QUB9_STAC4</name>
<dbReference type="PANTHER" id="PTHR18934">
    <property type="entry name" value="ATP-DEPENDENT RNA HELICASE"/>
    <property type="match status" value="1"/>
</dbReference>
<dbReference type="InterPro" id="IPR016135">
    <property type="entry name" value="UBQ-conjugating_enzyme/RWD"/>
</dbReference>
<dbReference type="Pfam" id="PF01230">
    <property type="entry name" value="HIT"/>
    <property type="match status" value="1"/>
</dbReference>
<keyword evidence="8" id="KW-0547">Nucleotide-binding</keyword>
<dbReference type="InterPro" id="IPR015940">
    <property type="entry name" value="UBA"/>
</dbReference>
<feature type="compositionally biased region" description="Pro residues" evidence="24">
    <location>
        <begin position="39"/>
        <end position="49"/>
    </location>
</feature>
<dbReference type="InterPro" id="IPR059023">
    <property type="entry name" value="RNA_hel_CTD"/>
</dbReference>
<dbReference type="InterPro" id="IPR002464">
    <property type="entry name" value="DNA/RNA_helicase_DEAH_CS"/>
</dbReference>
<dbReference type="Pfam" id="PF21010">
    <property type="entry name" value="HA2_C"/>
    <property type="match status" value="1"/>
</dbReference>
<dbReference type="Gene3D" id="3.30.428.10">
    <property type="entry name" value="HIT-like"/>
    <property type="match status" value="1"/>
</dbReference>
<dbReference type="InterPro" id="IPR011709">
    <property type="entry name" value="DEAD-box_helicase_OB_fold"/>
</dbReference>
<feature type="domain" description="Helicase ATP-binding" evidence="26">
    <location>
        <begin position="598"/>
        <end position="774"/>
    </location>
</feature>
<dbReference type="Pfam" id="PF00271">
    <property type="entry name" value="Helicase_C"/>
    <property type="match status" value="1"/>
</dbReference>
<dbReference type="GO" id="GO:0046872">
    <property type="term" value="F:metal ion binding"/>
    <property type="evidence" value="ECO:0007669"/>
    <property type="project" value="UniProtKB-KW"/>
</dbReference>
<dbReference type="InterPro" id="IPR007502">
    <property type="entry name" value="Helicase-assoc_dom"/>
</dbReference>
<dbReference type="InterPro" id="IPR006575">
    <property type="entry name" value="RWD_dom"/>
</dbReference>
<keyword evidence="13" id="KW-0067">ATP-binding</keyword>
<evidence type="ECO:0000256" key="15">
    <source>
        <dbReference type="ARBA" id="ARBA00023204"/>
    </source>
</evidence>
<evidence type="ECO:0000256" key="23">
    <source>
        <dbReference type="SAM" id="Coils"/>
    </source>
</evidence>
<evidence type="ECO:0000256" key="9">
    <source>
        <dbReference type="ARBA" id="ARBA00022763"/>
    </source>
</evidence>
<dbReference type="GO" id="GO:0003677">
    <property type="term" value="F:DNA binding"/>
    <property type="evidence" value="ECO:0007669"/>
    <property type="project" value="UniProtKB-KW"/>
</dbReference>
<dbReference type="SUPFAM" id="SSF54768">
    <property type="entry name" value="dsRNA-binding domain-like"/>
    <property type="match status" value="1"/>
</dbReference>
<evidence type="ECO:0000256" key="10">
    <source>
        <dbReference type="ARBA" id="ARBA00022801"/>
    </source>
</evidence>
<dbReference type="EMBL" id="KL660186">
    <property type="protein sequence ID" value="KFA67554.1"/>
    <property type="molecule type" value="Genomic_DNA"/>
</dbReference>
<evidence type="ECO:0000259" key="26">
    <source>
        <dbReference type="PROSITE" id="PS51192"/>
    </source>
</evidence>
<feature type="coiled-coil region" evidence="23">
    <location>
        <begin position="189"/>
        <end position="216"/>
    </location>
</feature>
<proteinExistence type="predicted"/>
<dbReference type="PROSITE" id="PS51192">
    <property type="entry name" value="HELICASE_ATP_BIND_1"/>
    <property type="match status" value="1"/>
</dbReference>
<evidence type="ECO:0000256" key="11">
    <source>
        <dbReference type="ARBA" id="ARBA00022806"/>
    </source>
</evidence>
<dbReference type="PROSITE" id="PS50030">
    <property type="entry name" value="UBA"/>
    <property type="match status" value="1"/>
</dbReference>
<evidence type="ECO:0000259" key="27">
    <source>
        <dbReference type="PROSITE" id="PS51194"/>
    </source>
</evidence>
<evidence type="ECO:0000313" key="28">
    <source>
        <dbReference type="EMBL" id="KFA67554.1"/>
    </source>
</evidence>
<evidence type="ECO:0000256" key="7">
    <source>
        <dbReference type="ARBA" id="ARBA00022723"/>
    </source>
</evidence>
<dbReference type="STRING" id="1283841.A0A084QUB9"/>
<dbReference type="SMART" id="SM00847">
    <property type="entry name" value="HA2"/>
    <property type="match status" value="1"/>
</dbReference>
<evidence type="ECO:0000313" key="29">
    <source>
        <dbReference type="Proteomes" id="UP000028524"/>
    </source>
</evidence>
<dbReference type="GO" id="GO:1990904">
    <property type="term" value="C:ribonucleoprotein complex"/>
    <property type="evidence" value="ECO:0007669"/>
    <property type="project" value="UniProtKB-ARBA"/>
</dbReference>
<reference evidence="28 29" key="1">
    <citation type="journal article" date="2014" name="BMC Genomics">
        <title>Comparative genome sequencing reveals chemotype-specific gene clusters in the toxigenic black mold Stachybotrys.</title>
        <authorList>
            <person name="Semeiks J."/>
            <person name="Borek D."/>
            <person name="Otwinowski Z."/>
            <person name="Grishin N.V."/>
        </authorList>
    </citation>
    <scope>NUCLEOTIDE SEQUENCE [LARGE SCALE GENOMIC DNA]</scope>
    <source>
        <strain evidence="28 29">IBT 40285</strain>
    </source>
</reference>
<dbReference type="SUPFAM" id="SSF52540">
    <property type="entry name" value="P-loop containing nucleoside triphosphate hydrolases"/>
    <property type="match status" value="1"/>
</dbReference>
<dbReference type="CDD" id="cd23827">
    <property type="entry name" value="RWD_YLR419W-like"/>
    <property type="match status" value="1"/>
</dbReference>
<feature type="domain" description="Helicase C-terminal" evidence="27">
    <location>
        <begin position="835"/>
        <end position="1000"/>
    </location>
</feature>
<dbReference type="GO" id="GO:0006281">
    <property type="term" value="P:DNA repair"/>
    <property type="evidence" value="ECO:0007669"/>
    <property type="project" value="UniProtKB-KW"/>
</dbReference>
<dbReference type="GO" id="GO:0120108">
    <property type="term" value="F:DNA-3'-diphospho-5'-guanosine diphosphatase activity"/>
    <property type="evidence" value="ECO:0007669"/>
    <property type="project" value="UniProtKB-EC"/>
</dbReference>
<dbReference type="SUPFAM" id="SSF54495">
    <property type="entry name" value="UBC-like"/>
    <property type="match status" value="1"/>
</dbReference>
<dbReference type="Pfam" id="PF26026">
    <property type="entry name" value="RNA_hel_CTD"/>
    <property type="match status" value="1"/>
</dbReference>
<keyword evidence="11" id="KW-0347">Helicase</keyword>
<dbReference type="InterPro" id="IPR011545">
    <property type="entry name" value="DEAD/DEAH_box_helicase_dom"/>
</dbReference>
<keyword evidence="23" id="KW-0175">Coiled coil</keyword>
<keyword evidence="9" id="KW-0227">DNA damage</keyword>
<evidence type="ECO:0000256" key="13">
    <source>
        <dbReference type="ARBA" id="ARBA00022840"/>
    </source>
</evidence>
<dbReference type="Pfam" id="PF16278">
    <property type="entry name" value="zf-C2HE"/>
    <property type="match status" value="1"/>
</dbReference>
<dbReference type="SUPFAM" id="SSF54197">
    <property type="entry name" value="HIT-like"/>
    <property type="match status" value="1"/>
</dbReference>
<feature type="domain" description="UBA" evidence="25">
    <location>
        <begin position="276"/>
        <end position="316"/>
    </location>
</feature>
<dbReference type="GO" id="GO:0005524">
    <property type="term" value="F:ATP binding"/>
    <property type="evidence" value="ECO:0007669"/>
    <property type="project" value="UniProtKB-KW"/>
</dbReference>
<keyword evidence="29" id="KW-1185">Reference proteome</keyword>
<evidence type="ECO:0000256" key="3">
    <source>
        <dbReference type="ARBA" id="ARBA00012495"/>
    </source>
</evidence>
<dbReference type="InterPro" id="IPR009060">
    <property type="entry name" value="UBA-like_sf"/>
</dbReference>
<dbReference type="GO" id="GO:0003723">
    <property type="term" value="F:RNA binding"/>
    <property type="evidence" value="ECO:0007669"/>
    <property type="project" value="TreeGrafter"/>
</dbReference>
<dbReference type="FunFam" id="3.40.50.300:FF:001214">
    <property type="entry name" value="DExH-box ATP-dependent RNA helicase"/>
    <property type="match status" value="1"/>
</dbReference>
<dbReference type="OrthoDB" id="5600252at2759"/>
<keyword evidence="7" id="KW-0479">Metal-binding</keyword>
<dbReference type="PANTHER" id="PTHR18934:SF267">
    <property type="entry name" value="ATP-DEPENDENT RNA HELICASE YLR419W-RELATED"/>
    <property type="match status" value="1"/>
</dbReference>
<evidence type="ECO:0000256" key="19">
    <source>
        <dbReference type="ARBA" id="ARBA00044713"/>
    </source>
</evidence>
<protein>
    <recommendedName>
        <fullName evidence="21">Aprataxin-like protein</fullName>
        <ecNumber evidence="4">3.6.1.71</ecNumber>
        <ecNumber evidence="3">3.6.1.72</ecNumber>
        <ecNumber evidence="5">3.6.4.13</ecNumber>
    </recommendedName>
    <alternativeName>
        <fullName evidence="22">Hit family protein 3</fullName>
    </alternativeName>
</protein>
<dbReference type="CDD" id="cd17917">
    <property type="entry name" value="DEXHc_RHA-like"/>
    <property type="match status" value="1"/>
</dbReference>
<evidence type="ECO:0000256" key="14">
    <source>
        <dbReference type="ARBA" id="ARBA00023125"/>
    </source>
</evidence>
<keyword evidence="10" id="KW-0378">Hydrolase</keyword>
<dbReference type="FunCoup" id="A0A084QUB9">
    <property type="interactions" value="925"/>
</dbReference>
<evidence type="ECO:0000256" key="16">
    <source>
        <dbReference type="ARBA" id="ARBA00023242"/>
    </source>
</evidence>
<comment type="catalytic activity">
    <reaction evidence="17">
        <text>a 3'-end 2'-deoxyribonucleotide-3'-diphospho-5'-guanosine-DNA + H2O = a 3'-end 2'-deoxyribonucleotide 3'-phosphate-DNA + GMP + 2 H(+)</text>
        <dbReference type="Rhea" id="RHEA:52140"/>
        <dbReference type="Rhea" id="RHEA-COMP:13186"/>
        <dbReference type="Rhea" id="RHEA-COMP:13187"/>
        <dbReference type="ChEBI" id="CHEBI:15377"/>
        <dbReference type="ChEBI" id="CHEBI:15378"/>
        <dbReference type="ChEBI" id="CHEBI:58115"/>
        <dbReference type="ChEBI" id="CHEBI:136419"/>
        <dbReference type="ChEBI" id="CHEBI:136420"/>
        <dbReference type="EC" id="3.6.1.72"/>
    </reaction>
</comment>
<dbReference type="Pfam" id="PF00270">
    <property type="entry name" value="DEAD"/>
    <property type="match status" value="1"/>
</dbReference>
<dbReference type="SMART" id="SM00487">
    <property type="entry name" value="DEXDc"/>
    <property type="match status" value="1"/>
</dbReference>
<evidence type="ECO:0000256" key="1">
    <source>
        <dbReference type="ARBA" id="ARBA00004123"/>
    </source>
</evidence>
<comment type="catalytic activity">
    <reaction evidence="18">
        <text>a 5'-end adenosine-5'-diphospho-5'-2'-deoxyribonucleoside-DNA + H2O = a 5'-end 5'-phospho-2'-deoxyribonucleoside-DNA + AMP + 2 H(+)</text>
        <dbReference type="Rhea" id="RHEA:52128"/>
        <dbReference type="Rhea" id="RHEA-COMP:13180"/>
        <dbReference type="Rhea" id="RHEA-COMP:13181"/>
        <dbReference type="ChEBI" id="CHEBI:15377"/>
        <dbReference type="ChEBI" id="CHEBI:15378"/>
        <dbReference type="ChEBI" id="CHEBI:136412"/>
        <dbReference type="ChEBI" id="CHEBI:136413"/>
        <dbReference type="ChEBI" id="CHEBI:456215"/>
        <dbReference type="EC" id="3.6.1.71"/>
    </reaction>
</comment>
<dbReference type="Pfam" id="PF24385">
    <property type="entry name" value="DSRM_DHX29"/>
    <property type="match status" value="1"/>
</dbReference>
<accession>A0A084QUB9</accession>
<dbReference type="GO" id="GO:0005634">
    <property type="term" value="C:nucleus"/>
    <property type="evidence" value="ECO:0007669"/>
    <property type="project" value="UniProtKB-SubCell"/>
</dbReference>
<dbReference type="InterPro" id="IPR027417">
    <property type="entry name" value="P-loop_NTPase"/>
</dbReference>
<dbReference type="PROSITE" id="PS00690">
    <property type="entry name" value="DEAH_ATP_HELICASE"/>
    <property type="match status" value="1"/>
</dbReference>
<evidence type="ECO:0000256" key="22">
    <source>
        <dbReference type="ARBA" id="ARBA00076243"/>
    </source>
</evidence>
<evidence type="ECO:0000256" key="2">
    <source>
        <dbReference type="ARBA" id="ARBA00004496"/>
    </source>
</evidence>
<dbReference type="SMART" id="SM00490">
    <property type="entry name" value="HELICc"/>
    <property type="match status" value="1"/>
</dbReference>
<evidence type="ECO:0000256" key="24">
    <source>
        <dbReference type="SAM" id="MobiDB-lite"/>
    </source>
</evidence>
<evidence type="ECO:0000256" key="12">
    <source>
        <dbReference type="ARBA" id="ARBA00022833"/>
    </source>
</evidence>
<dbReference type="EC" id="3.6.1.72" evidence="3"/>
<dbReference type="InParanoid" id="A0A084QUB9"/>
<dbReference type="InterPro" id="IPR011146">
    <property type="entry name" value="HIT-like"/>
</dbReference>
<feature type="region of interest" description="Disordered" evidence="24">
    <location>
        <begin position="1"/>
        <end position="51"/>
    </location>
</feature>
<dbReference type="CDD" id="cd18791">
    <property type="entry name" value="SF2_C_RHA"/>
    <property type="match status" value="1"/>
</dbReference>
<dbReference type="Pfam" id="PF07717">
    <property type="entry name" value="OB_NTP_bind"/>
    <property type="match status" value="1"/>
</dbReference>
<dbReference type="EC" id="3.6.1.71" evidence="4"/>
<comment type="function">
    <text evidence="20">DNA-binding protein involved in single-strand DNA break repair, double-strand DNA break repair and base excision repair. Resolves abortive DNA ligation intermediates formed either at base excision sites, or when DNA ligases attempt to repair non-ligatable breaks induced by reactive oxygen species. Catalyzes the release of adenylate groups covalently linked to 5'-phosphate termini, resulting in the production of 5'-phosphate termini that can be efficiently rejoined. Likewise, catalyzes the release of 3'-linked guanosine (DNAppG) and inosine (DNAppI) from DNA, but has higher specific activity with 5'-linked adenosine (AppDNA).</text>
</comment>
<dbReference type="InterPro" id="IPR048333">
    <property type="entry name" value="HA2_WH"/>
</dbReference>
<dbReference type="GO" id="GO:0005737">
    <property type="term" value="C:cytoplasm"/>
    <property type="evidence" value="ECO:0007669"/>
    <property type="project" value="UniProtKB-SubCell"/>
</dbReference>
<dbReference type="SUPFAM" id="SSF46934">
    <property type="entry name" value="UBA-like"/>
    <property type="match status" value="1"/>
</dbReference>
<dbReference type="InterPro" id="IPR032566">
    <property type="entry name" value="Znf-C2HE"/>
</dbReference>
<evidence type="ECO:0000256" key="6">
    <source>
        <dbReference type="ARBA" id="ARBA00022490"/>
    </source>
</evidence>
<dbReference type="FunFam" id="3.40.50.300:FF:000868">
    <property type="entry name" value="DEAD/DEAH box helicase, putative"/>
    <property type="match status" value="1"/>
</dbReference>
<comment type="catalytic activity">
    <reaction evidence="19">
        <text>a 5'-end adenosine-5'-diphospho-5'-ribonucleoside-2'-deoxyribonucleotide-DNA + H2O = a 5'-end 5'-phospho-ribonucleoside-2'-deoxyribonucleotide-DNA + AMP + 2 H(+)</text>
        <dbReference type="Rhea" id="RHEA:52132"/>
        <dbReference type="Rhea" id="RHEA-COMP:13182"/>
        <dbReference type="Rhea" id="RHEA-COMP:13183"/>
        <dbReference type="ChEBI" id="CHEBI:15377"/>
        <dbReference type="ChEBI" id="CHEBI:15378"/>
        <dbReference type="ChEBI" id="CHEBI:136414"/>
        <dbReference type="ChEBI" id="CHEBI:136415"/>
        <dbReference type="ChEBI" id="CHEBI:456215"/>
        <dbReference type="EC" id="3.6.1.71"/>
    </reaction>
</comment>
<dbReference type="FunFam" id="3.30.428.10:FF:000017">
    <property type="entry name" value="Aprataxin-like protein"/>
    <property type="match status" value="1"/>
</dbReference>
<gene>
    <name evidence="28" type="ORF">S40285_04258</name>
</gene>
<dbReference type="Gene3D" id="3.30.160.20">
    <property type="match status" value="1"/>
</dbReference>
<dbReference type="HOGENOM" id="CLU_001832_4_0_1"/>
<comment type="subcellular location">
    <subcellularLocation>
        <location evidence="2">Cytoplasm</location>
    </subcellularLocation>
    <subcellularLocation>
        <location evidence="1">Nucleus</location>
    </subcellularLocation>
</comment>
<evidence type="ECO:0000259" key="25">
    <source>
        <dbReference type="PROSITE" id="PS50030"/>
    </source>
</evidence>
<dbReference type="InterPro" id="IPR001650">
    <property type="entry name" value="Helicase_C-like"/>
</dbReference>
<dbReference type="GO" id="GO:0033699">
    <property type="term" value="F:DNA 5'-adenosine monophosphate hydrolase activity"/>
    <property type="evidence" value="ECO:0007669"/>
    <property type="project" value="UniProtKB-EC"/>
</dbReference>
<dbReference type="OMA" id="LFRVCNM"/>
<keyword evidence="6" id="KW-0963">Cytoplasm</keyword>
<evidence type="ECO:0000256" key="21">
    <source>
        <dbReference type="ARBA" id="ARBA00068941"/>
    </source>
</evidence>
<dbReference type="EC" id="3.6.4.13" evidence="5"/>
<evidence type="ECO:0000256" key="4">
    <source>
        <dbReference type="ARBA" id="ARBA00012496"/>
    </source>
</evidence>
<keyword evidence="12" id="KW-0862">Zinc</keyword>
<keyword evidence="16" id="KW-0539">Nucleus</keyword>
<dbReference type="GO" id="GO:0003724">
    <property type="term" value="F:RNA helicase activity"/>
    <property type="evidence" value="ECO:0007669"/>
    <property type="project" value="UniProtKB-EC"/>
</dbReference>
<keyword evidence="14" id="KW-0238">DNA-binding</keyword>
<evidence type="ECO:0000256" key="20">
    <source>
        <dbReference type="ARBA" id="ARBA00059438"/>
    </source>
</evidence>
<dbReference type="Pfam" id="PF05773">
    <property type="entry name" value="RWD"/>
    <property type="match status" value="1"/>
</dbReference>
<dbReference type="InterPro" id="IPR014001">
    <property type="entry name" value="Helicase_ATP-bd"/>
</dbReference>
<evidence type="ECO:0000256" key="17">
    <source>
        <dbReference type="ARBA" id="ARBA00024601"/>
    </source>
</evidence>
<dbReference type="Gene3D" id="1.20.120.1080">
    <property type="match status" value="1"/>
</dbReference>